<reference evidence="1 2" key="4">
    <citation type="journal article" date="2000" name="Virology">
        <title>The brown algal virus EsV-1 particle contains a putative hybrid histidine kinase.</title>
        <authorList>
            <person name="Delaroque N."/>
            <person name="Wolf S."/>
            <person name="Muller D.G."/>
            <person name="Knippers R."/>
        </authorList>
    </citation>
    <scope>NUCLEOTIDE SEQUENCE [LARGE SCALE GENOMIC DNA]</scope>
    <source>
        <strain evidence="2">Isolate New Zealand/Kaikoura/1988</strain>
    </source>
</reference>
<gene>
    <name evidence="1" type="primary">ORF 118</name>
</gene>
<accession>Q8QNG1</accession>
<dbReference type="KEGG" id="vg:920670"/>
<reference evidence="1 2" key="1">
    <citation type="journal article" date="1995" name="Virology">
        <title>Coat protein of the Ectocarpus siliculosus virus.</title>
        <authorList>
            <person name="Klein M."/>
            <person name="Lanka S.T."/>
            <person name="Knippers R."/>
            <person name="Muller D.G."/>
        </authorList>
    </citation>
    <scope>NUCLEOTIDE SEQUENCE [LARGE SCALE GENOMIC DNA]</scope>
    <source>
        <strain evidence="2">Isolate New Zealand/Kaikoura/1988</strain>
    </source>
</reference>
<evidence type="ECO:0000313" key="2">
    <source>
        <dbReference type="Proteomes" id="UP000000864"/>
    </source>
</evidence>
<dbReference type="Gene3D" id="3.80.10.10">
    <property type="entry name" value="Ribonuclease Inhibitor"/>
    <property type="match status" value="1"/>
</dbReference>
<dbReference type="EMBL" id="AF204951">
    <property type="protein sequence ID" value="AAK14536.1"/>
    <property type="molecule type" value="Genomic_DNA"/>
</dbReference>
<dbReference type="SUPFAM" id="SSF52047">
    <property type="entry name" value="RNI-like"/>
    <property type="match status" value="1"/>
</dbReference>
<organismHost>
    <name type="scientific">Ectocarpus siliculosus</name>
    <name type="common">Brown alga</name>
    <name type="synonym">Conferva siliculosa</name>
    <dbReference type="NCBI Taxonomy" id="2880"/>
</organismHost>
<organism evidence="1 2">
    <name type="scientific">Ectocarpus siliculosus virus 1 (isolate New Zealand/Kaikoura/1988)</name>
    <name type="common">EsV-1</name>
    <dbReference type="NCBI Taxonomy" id="654926"/>
    <lineage>
        <taxon>Viruses</taxon>
        <taxon>Varidnaviria</taxon>
        <taxon>Bamfordvirae</taxon>
        <taxon>Nucleocytoviricota</taxon>
        <taxon>Megaviricetes</taxon>
        <taxon>Algavirales</taxon>
        <taxon>Phycodnaviridae</taxon>
        <taxon>Phaeovirus</taxon>
        <taxon>Phaeovirus unasiliculosus</taxon>
        <taxon>Ectocarpus siliculosus virus 1</taxon>
    </lineage>
</organism>
<name>Q8QNG1_ESV1K</name>
<keyword evidence="2" id="KW-1185">Reference proteome</keyword>
<sequence length="507" mass="56469">MGDCILAKNINYKYWICCHVHIVTSLFKSPHTYTIVMAAFSTLNHFGVNFGNEDVMRRVSFFLNQRDKIALSTSSRRVHQALKHFLPTASEYVTTVKPNLLPVPSSDNGVYVIPIGTFKANPDGFFDSFIDSMIVHTGCNEEKDYYLAWFSYRLFGKTDCYWSPRHIISLEFPTLHTVEEALIIQRLRDSVDRQLRDHDFFPYTPRILDAVESNTSIVEIVAHNNDMPCRCDLFECLSRRSTDIESLMFWGESCADAYQAIADGCVQGLKKLTIASNPGSDMDGDKVDTVCEAVSEVGILESLELDGAIADYDGGGDGLVGVLDTCPLRSLSVNASIFGEDAWSEMVRVLSNMKVTDVKFTELGIVRDWMRPAFDALFSNTSIQSLDLSFTNIGDGSIGALENMVKRGTLIKLGIRECSIGRDGNKSVLRATTRVDSNLRFISISDTDHPDIFAGLVNTSLEVVHLEVSSDAAIESLAKLNVAKRESGRASLETLNYFRDFQNLVID</sequence>
<dbReference type="Proteomes" id="UP000000864">
    <property type="component" value="Segment"/>
</dbReference>
<protein>
    <submittedName>
        <fullName evidence="1">EsV-1-118</fullName>
    </submittedName>
</protein>
<proteinExistence type="predicted"/>
<evidence type="ECO:0000313" key="1">
    <source>
        <dbReference type="EMBL" id="AAK14536.1"/>
    </source>
</evidence>
<reference evidence="1 2" key="2">
    <citation type="journal article" date="1998" name="Adv. Virus Res.">
        <title>Viruses in marine brown algae.</title>
        <authorList>
            <person name="Muller D.G."/>
            <person name="Kapp M."/>
            <person name="Knippers R."/>
        </authorList>
    </citation>
    <scope>NUCLEOTIDE SEQUENCE [LARGE SCALE GENOMIC DNA]</scope>
    <source>
        <strain evidence="2">Isolate New Zealand/Kaikoura/1988</strain>
    </source>
</reference>
<dbReference type="InterPro" id="IPR032675">
    <property type="entry name" value="LRR_dom_sf"/>
</dbReference>
<reference evidence="1 2" key="3">
    <citation type="journal article" date="2000" name="Virology">
        <title>Characterization and immunolocalization of major structural proteins in the brown algal virus EsV-1.</title>
        <authorList>
            <person name="Delaroque N."/>
            <person name="Wolf S."/>
            <person name="Muller D.G."/>
            <person name="Knippers R."/>
        </authorList>
    </citation>
    <scope>NUCLEOTIDE SEQUENCE [LARGE SCALE GENOMIC DNA]</scope>
    <source>
        <strain evidence="2">Isolate New Zealand/Kaikoura/1988</strain>
    </source>
</reference>